<evidence type="ECO:0000256" key="3">
    <source>
        <dbReference type="ARBA" id="ARBA00023237"/>
    </source>
</evidence>
<evidence type="ECO:0000256" key="4">
    <source>
        <dbReference type="PROSITE-ProRule" id="PRU00473"/>
    </source>
</evidence>
<protein>
    <submittedName>
        <fullName evidence="6">Outer membrane protein</fullName>
    </submittedName>
</protein>
<dbReference type="PROSITE" id="PS51257">
    <property type="entry name" value="PROKAR_LIPOPROTEIN"/>
    <property type="match status" value="1"/>
</dbReference>
<dbReference type="InterPro" id="IPR006664">
    <property type="entry name" value="OMP_bac"/>
</dbReference>
<dbReference type="Gene3D" id="3.30.1330.60">
    <property type="entry name" value="OmpA-like domain"/>
    <property type="match status" value="1"/>
</dbReference>
<name>A0A094Z255_9HYPH</name>
<comment type="caution">
    <text evidence="6">The sequence shown here is derived from an EMBL/GenBank/DDBJ whole genome shotgun (WGS) entry which is preliminary data.</text>
</comment>
<keyword evidence="3" id="KW-0998">Cell outer membrane</keyword>
<evidence type="ECO:0000259" key="5">
    <source>
        <dbReference type="PROSITE" id="PS51123"/>
    </source>
</evidence>
<proteinExistence type="predicted"/>
<gene>
    <name evidence="6" type="ORF">DJ66_0280</name>
</gene>
<dbReference type="InterPro" id="IPR050330">
    <property type="entry name" value="Bact_OuterMem_StrucFunc"/>
</dbReference>
<dbReference type="PRINTS" id="PR01021">
    <property type="entry name" value="OMPADOMAIN"/>
</dbReference>
<dbReference type="RefSeq" id="WP_034441644.1">
    <property type="nucleotide sequence ID" value="NZ_JMTK01000001.1"/>
</dbReference>
<reference evidence="6 7" key="1">
    <citation type="journal article" date="2015" name="Phytopathology">
        <title>Genomes of Candidatus Liberibacter solanacearum haplotype A from New Zealand and the USA suggest significant genome plasticity in the species.</title>
        <authorList>
            <person name="Thompson S.M."/>
            <person name="Johnson C.P."/>
            <person name="Lu A.Y."/>
            <person name="Frampton R.A."/>
            <person name="Sullivan K.L."/>
            <person name="Fiers M.W."/>
            <person name="Crowhurst R.N."/>
            <person name="Pitman A.R."/>
            <person name="Scott I."/>
            <person name="Gudmestad N.C."/>
            <person name="Smith G.R."/>
        </authorList>
    </citation>
    <scope>NUCLEOTIDE SEQUENCE [LARGE SCALE GENOMIC DNA]</scope>
    <source>
        <strain evidence="6 7">LsoNZ1</strain>
    </source>
</reference>
<dbReference type="GO" id="GO:0009279">
    <property type="term" value="C:cell outer membrane"/>
    <property type="evidence" value="ECO:0007669"/>
    <property type="project" value="UniProtKB-SubCell"/>
</dbReference>
<evidence type="ECO:0000313" key="7">
    <source>
        <dbReference type="Proteomes" id="UP000033731"/>
    </source>
</evidence>
<accession>A0A094Z255</accession>
<dbReference type="InterPro" id="IPR006665">
    <property type="entry name" value="OmpA-like"/>
</dbReference>
<dbReference type="EMBL" id="JMTK01000001">
    <property type="protein sequence ID" value="KJZ82670.1"/>
    <property type="molecule type" value="Genomic_DNA"/>
</dbReference>
<dbReference type="CDD" id="cd07185">
    <property type="entry name" value="OmpA_C-like"/>
    <property type="match status" value="1"/>
</dbReference>
<organism evidence="6 7">
    <name type="scientific">Candidatus Liberibacter solanacearum</name>
    <dbReference type="NCBI Taxonomy" id="556287"/>
    <lineage>
        <taxon>Bacteria</taxon>
        <taxon>Pseudomonadati</taxon>
        <taxon>Pseudomonadota</taxon>
        <taxon>Alphaproteobacteria</taxon>
        <taxon>Hyphomicrobiales</taxon>
        <taxon>Rhizobiaceae</taxon>
        <taxon>Liberibacter</taxon>
    </lineage>
</organism>
<evidence type="ECO:0000256" key="1">
    <source>
        <dbReference type="ARBA" id="ARBA00004442"/>
    </source>
</evidence>
<dbReference type="AlphaFoldDB" id="A0A094Z255"/>
<keyword evidence="2 4" id="KW-0472">Membrane</keyword>
<dbReference type="Pfam" id="PF00691">
    <property type="entry name" value="OmpA"/>
    <property type="match status" value="1"/>
</dbReference>
<feature type="domain" description="OmpA-like" evidence="5">
    <location>
        <begin position="68"/>
        <end position="187"/>
    </location>
</feature>
<comment type="subcellular location">
    <subcellularLocation>
        <location evidence="1">Cell outer membrane</location>
    </subcellularLocation>
</comment>
<evidence type="ECO:0000256" key="2">
    <source>
        <dbReference type="ARBA" id="ARBA00023136"/>
    </source>
</evidence>
<dbReference type="InterPro" id="IPR036737">
    <property type="entry name" value="OmpA-like_sf"/>
</dbReference>
<keyword evidence="7" id="KW-1185">Reference proteome</keyword>
<dbReference type="PANTHER" id="PTHR30329">
    <property type="entry name" value="STATOR ELEMENT OF FLAGELLAR MOTOR COMPLEX"/>
    <property type="match status" value="1"/>
</dbReference>
<dbReference type="SUPFAM" id="SSF103088">
    <property type="entry name" value="OmpA-like"/>
    <property type="match status" value="1"/>
</dbReference>
<dbReference type="PROSITE" id="PS51123">
    <property type="entry name" value="OMPA_2"/>
    <property type="match status" value="1"/>
</dbReference>
<evidence type="ECO:0000313" key="6">
    <source>
        <dbReference type="EMBL" id="KJZ82670.1"/>
    </source>
</evidence>
<dbReference type="PATRIC" id="fig|556287.8.peg.262"/>
<dbReference type="Proteomes" id="UP000033731">
    <property type="component" value="Unassembled WGS sequence"/>
</dbReference>
<sequence>MIKRTGALMVIITALSGCSNQGKHQLFSKKLNNENNIIRIKPNFGSHLDKAEDELRMQLQDVDVSIIRKYDQITCHIPVHIAFSSGSILHKDIVPVLNSIAITLKKFSSTAIAITGHTDSIGTLEYNLLISQQRSQIITDYLIEKGVSPHRFAPPQGFAYKRPIDTNDTQEGRKNNQRVEINIFPFENKK</sequence>
<dbReference type="PANTHER" id="PTHR30329:SF21">
    <property type="entry name" value="LIPOPROTEIN YIAD-RELATED"/>
    <property type="match status" value="1"/>
</dbReference>